<dbReference type="InterPro" id="IPR013014">
    <property type="entry name" value="PTS_EIIC_2"/>
</dbReference>
<organism evidence="11 12">
    <name type="scientific">Anaerostipes rhamnosivorans</name>
    <dbReference type="NCBI Taxonomy" id="1229621"/>
    <lineage>
        <taxon>Bacteria</taxon>
        <taxon>Bacillati</taxon>
        <taxon>Bacillota</taxon>
        <taxon>Clostridia</taxon>
        <taxon>Lachnospirales</taxon>
        <taxon>Lachnospiraceae</taxon>
        <taxon>Anaerostipes</taxon>
    </lineage>
</organism>
<keyword evidence="3" id="KW-1003">Cell membrane</keyword>
<gene>
    <name evidence="11" type="ORF">AR1Y2_2603</name>
</gene>
<dbReference type="RefSeq" id="WP_137329341.1">
    <property type="nucleotide sequence ID" value="NZ_CP040058.1"/>
</dbReference>
<feature type="transmembrane region" description="Helical" evidence="9">
    <location>
        <begin position="92"/>
        <end position="115"/>
    </location>
</feature>
<evidence type="ECO:0000313" key="11">
    <source>
        <dbReference type="EMBL" id="QCP36057.1"/>
    </source>
</evidence>
<keyword evidence="2" id="KW-0813">Transport</keyword>
<reference evidence="11 12" key="1">
    <citation type="submission" date="2019-05" db="EMBL/GenBank/DDBJ databases">
        <title>Complete genome sequencing of Anaerostipes rhamnosivorans.</title>
        <authorList>
            <person name="Bui T.P.N."/>
            <person name="de Vos W.M."/>
        </authorList>
    </citation>
    <scope>NUCLEOTIDE SEQUENCE [LARGE SCALE GENOMIC DNA]</scope>
    <source>
        <strain evidence="11 12">1y2</strain>
    </source>
</reference>
<evidence type="ECO:0000256" key="6">
    <source>
        <dbReference type="ARBA" id="ARBA00022692"/>
    </source>
</evidence>
<keyword evidence="6 9" id="KW-0812">Transmembrane</keyword>
<evidence type="ECO:0000256" key="9">
    <source>
        <dbReference type="SAM" id="Phobius"/>
    </source>
</evidence>
<evidence type="ECO:0000256" key="1">
    <source>
        <dbReference type="ARBA" id="ARBA00004651"/>
    </source>
</evidence>
<evidence type="ECO:0000256" key="8">
    <source>
        <dbReference type="ARBA" id="ARBA00023136"/>
    </source>
</evidence>
<feature type="transmembrane region" description="Helical" evidence="9">
    <location>
        <begin position="333"/>
        <end position="352"/>
    </location>
</feature>
<feature type="transmembrane region" description="Helical" evidence="9">
    <location>
        <begin position="136"/>
        <end position="161"/>
    </location>
</feature>
<feature type="transmembrane region" description="Helical" evidence="9">
    <location>
        <begin position="43"/>
        <end position="67"/>
    </location>
</feature>
<dbReference type="GO" id="GO:0005886">
    <property type="term" value="C:plasma membrane"/>
    <property type="evidence" value="ECO:0007669"/>
    <property type="project" value="UniProtKB-SubCell"/>
</dbReference>
<dbReference type="Proteomes" id="UP000298653">
    <property type="component" value="Chromosome"/>
</dbReference>
<accession>A0A4P8IGY7</accession>
<feature type="domain" description="PTS EIIC type-2" evidence="10">
    <location>
        <begin position="8"/>
        <end position="423"/>
    </location>
</feature>
<evidence type="ECO:0000313" key="12">
    <source>
        <dbReference type="Proteomes" id="UP000298653"/>
    </source>
</evidence>
<keyword evidence="12" id="KW-1185">Reference proteome</keyword>
<evidence type="ECO:0000256" key="2">
    <source>
        <dbReference type="ARBA" id="ARBA00022448"/>
    </source>
</evidence>
<proteinExistence type="predicted"/>
<sequence>MDTLLMISQKIINMGAVSLLPFMILILGLIFRMKFGAALKSGMFVGIGFQGLKLVVSLLITTIQPVIDHYQSLGKGFTTIDMGFAATGAASWTVPFAPVAVPLIVLANFILIFVFKRKVLNVDIWNYIHLLIPGALAYALFGNIILGVAVTVGLSVVTVLVSELIAPKWQEYFGLEGTTCTTFSFIVWTYPVSWLMNKIIDKIPGLKDIDIDMEHLEDKLGIFGEPCFVGFLVGVFLGVMTKQPVETMLVLGMGIASVLILIPRMVSIMMEGITPIGNAANKFMKKHLGEDSQLFIGMDIALGLGDPACVTCTAICIPITIATAFLIPGMTYFPIGMLASVCYLTVFCVMASNGKLLRSLICCVVLIFLKSFLANLFVPEATAFFSVTGLDLGGKMATDGFFGYNLGTTVICLLHRLAGLFVG</sequence>
<feature type="transmembrane region" description="Helical" evidence="9">
    <location>
        <begin position="359"/>
        <end position="378"/>
    </location>
</feature>
<evidence type="ECO:0000256" key="5">
    <source>
        <dbReference type="ARBA" id="ARBA00022683"/>
    </source>
</evidence>
<feature type="transmembrane region" description="Helical" evidence="9">
    <location>
        <begin position="247"/>
        <end position="266"/>
    </location>
</feature>
<dbReference type="PIRSF" id="PIRSF006304">
    <property type="entry name" value="GatC"/>
    <property type="match status" value="1"/>
</dbReference>
<feature type="transmembrane region" description="Helical" evidence="9">
    <location>
        <begin position="181"/>
        <end position="200"/>
    </location>
</feature>
<evidence type="ECO:0000256" key="4">
    <source>
        <dbReference type="ARBA" id="ARBA00022597"/>
    </source>
</evidence>
<feature type="transmembrane region" description="Helical" evidence="9">
    <location>
        <begin position="401"/>
        <end position="422"/>
    </location>
</feature>
<dbReference type="KEGG" id="arf:AR1Y2_2603"/>
<feature type="transmembrane region" description="Helical" evidence="9">
    <location>
        <begin position="12"/>
        <end position="31"/>
    </location>
</feature>
<dbReference type="Pfam" id="PF03611">
    <property type="entry name" value="EIIC-GAT"/>
    <property type="match status" value="1"/>
</dbReference>
<protein>
    <submittedName>
        <fullName evidence="11">PTS system, galactitol-specific IIC component</fullName>
    </submittedName>
</protein>
<dbReference type="PANTHER" id="PTHR37324:SF2">
    <property type="entry name" value="PTS SYSTEM GALACTITOL-SPECIFIC EIIC COMPONENT"/>
    <property type="match status" value="1"/>
</dbReference>
<evidence type="ECO:0000256" key="7">
    <source>
        <dbReference type="ARBA" id="ARBA00022989"/>
    </source>
</evidence>
<keyword evidence="8 9" id="KW-0472">Membrane</keyword>
<evidence type="ECO:0000259" key="10">
    <source>
        <dbReference type="PROSITE" id="PS51104"/>
    </source>
</evidence>
<dbReference type="PANTHER" id="PTHR37324">
    <property type="entry name" value="PTS SYSTEM GALACTITOL-SPECIFIC EIIC COMPONENT"/>
    <property type="match status" value="1"/>
</dbReference>
<feature type="transmembrane region" description="Helical" evidence="9">
    <location>
        <begin position="220"/>
        <end position="241"/>
    </location>
</feature>
<keyword evidence="4" id="KW-0762">Sugar transport</keyword>
<dbReference type="PROSITE" id="PS51104">
    <property type="entry name" value="PTS_EIIC_TYPE_2"/>
    <property type="match status" value="1"/>
</dbReference>
<feature type="transmembrane region" description="Helical" evidence="9">
    <location>
        <begin position="308"/>
        <end position="327"/>
    </location>
</feature>
<dbReference type="GO" id="GO:0015577">
    <property type="term" value="F:galactitol transmembrane transporter activity"/>
    <property type="evidence" value="ECO:0007669"/>
    <property type="project" value="InterPro"/>
</dbReference>
<evidence type="ECO:0000256" key="3">
    <source>
        <dbReference type="ARBA" id="ARBA00022475"/>
    </source>
</evidence>
<dbReference type="EMBL" id="CP040058">
    <property type="protein sequence ID" value="QCP36057.1"/>
    <property type="molecule type" value="Genomic_DNA"/>
</dbReference>
<dbReference type="InterPro" id="IPR004703">
    <property type="entry name" value="PTS_sugar-sp_permease"/>
</dbReference>
<keyword evidence="5" id="KW-0598">Phosphotransferase system</keyword>
<name>A0A4P8IGY7_9FIRM</name>
<keyword evidence="7 9" id="KW-1133">Transmembrane helix</keyword>
<dbReference type="OrthoDB" id="2190837at2"/>
<comment type="subcellular location">
    <subcellularLocation>
        <location evidence="1">Cell membrane</location>
        <topology evidence="1">Multi-pass membrane protein</topology>
    </subcellularLocation>
</comment>
<dbReference type="AlphaFoldDB" id="A0A4P8IGY7"/>
<dbReference type="InterPro" id="IPR013853">
    <property type="entry name" value="EIIC-GAT"/>
</dbReference>
<dbReference type="GO" id="GO:0009401">
    <property type="term" value="P:phosphoenolpyruvate-dependent sugar phosphotransferase system"/>
    <property type="evidence" value="ECO:0007669"/>
    <property type="project" value="UniProtKB-KW"/>
</dbReference>